<evidence type="ECO:0000313" key="3">
    <source>
        <dbReference type="EMBL" id="SDE47695.1"/>
    </source>
</evidence>
<proteinExistence type="predicted"/>
<dbReference type="AlphaFoldDB" id="A0A1G7DAC7"/>
<organism evidence="3 4">
    <name type="scientific">Cellulophaga baltica</name>
    <dbReference type="NCBI Taxonomy" id="76594"/>
    <lineage>
        <taxon>Bacteria</taxon>
        <taxon>Pseudomonadati</taxon>
        <taxon>Bacteroidota</taxon>
        <taxon>Flavobacteriia</taxon>
        <taxon>Flavobacteriales</taxon>
        <taxon>Flavobacteriaceae</taxon>
        <taxon>Cellulophaga</taxon>
    </lineage>
</organism>
<reference evidence="4" key="1">
    <citation type="submission" date="2016-10" db="EMBL/GenBank/DDBJ databases">
        <authorList>
            <person name="Varghese N."/>
            <person name="Submissions S."/>
        </authorList>
    </citation>
    <scope>NUCLEOTIDE SEQUENCE [LARGE SCALE GENOMIC DNA]</scope>
    <source>
        <strain evidence="4">DSM 24729</strain>
    </source>
</reference>
<dbReference type="Proteomes" id="UP000182114">
    <property type="component" value="Unassembled WGS sequence"/>
</dbReference>
<keyword evidence="4" id="KW-1185">Reference proteome</keyword>
<keyword evidence="1" id="KW-0732">Signal</keyword>
<feature type="chain" id="PRO_5010277856" evidence="1">
    <location>
        <begin position="20"/>
        <end position="244"/>
    </location>
</feature>
<gene>
    <name evidence="3" type="ORF">SAMN04487992_101402</name>
</gene>
<dbReference type="SMART" id="SM00014">
    <property type="entry name" value="acidPPc"/>
    <property type="match status" value="1"/>
</dbReference>
<evidence type="ECO:0000313" key="4">
    <source>
        <dbReference type="Proteomes" id="UP000182114"/>
    </source>
</evidence>
<evidence type="ECO:0000256" key="1">
    <source>
        <dbReference type="SAM" id="SignalP"/>
    </source>
</evidence>
<dbReference type="InterPro" id="IPR036938">
    <property type="entry name" value="PAP2/HPO_sf"/>
</dbReference>
<feature type="domain" description="Phosphatidic acid phosphatase type 2/haloperoxidase" evidence="2">
    <location>
        <begin position="107"/>
        <end position="208"/>
    </location>
</feature>
<dbReference type="SUPFAM" id="SSF48317">
    <property type="entry name" value="Acid phosphatase/Vanadium-dependent haloperoxidase"/>
    <property type="match status" value="1"/>
</dbReference>
<dbReference type="Pfam" id="PF01569">
    <property type="entry name" value="PAP2"/>
    <property type="match status" value="1"/>
</dbReference>
<protein>
    <submittedName>
        <fullName evidence="3">PAP2 superfamily protein</fullName>
    </submittedName>
</protein>
<accession>A0A1G7DAC7</accession>
<dbReference type="EMBL" id="FNBD01000001">
    <property type="protein sequence ID" value="SDE47695.1"/>
    <property type="molecule type" value="Genomic_DNA"/>
</dbReference>
<dbReference type="Gene3D" id="1.20.144.10">
    <property type="entry name" value="Phosphatidic acid phosphatase type 2/haloperoxidase"/>
    <property type="match status" value="1"/>
</dbReference>
<dbReference type="RefSeq" id="WP_074537236.1">
    <property type="nucleotide sequence ID" value="NZ_FNBD01000001.1"/>
</dbReference>
<feature type="signal peptide" evidence="1">
    <location>
        <begin position="1"/>
        <end position="19"/>
    </location>
</feature>
<evidence type="ECO:0000259" key="2">
    <source>
        <dbReference type="SMART" id="SM00014"/>
    </source>
</evidence>
<sequence>MKRKILTILVIFILGKVAAQVDSTTVKPKTNLFKKSTVPLSLIGAGILLSDSGFEKSFNTNSRNWIGNDFETNLDDYTRYAPVATLFIADVADVAGVQAKNHWFDQTKHLAISMILTDVFTRALKKNIYKLRPDGSNENAFPSGHTSITFASGAVVYEEFKEASPLLAYSGYGFATLTGGLRLANNKHWVSDVLAGAGLGILVTKLVYHFDYLFKWNPFIHSKDMSLIPRYSEGNVGVYFSKNF</sequence>
<dbReference type="eggNOG" id="COG0671">
    <property type="taxonomic scope" value="Bacteria"/>
</dbReference>
<dbReference type="InterPro" id="IPR000326">
    <property type="entry name" value="PAP2/HPO"/>
</dbReference>
<name>A0A1G7DAC7_9FLAO</name>
<dbReference type="CDD" id="cd03394">
    <property type="entry name" value="PAP2_like_5"/>
    <property type="match status" value="1"/>
</dbReference>